<evidence type="ECO:0000313" key="8">
    <source>
        <dbReference type="EMBL" id="GMH69935.1"/>
    </source>
</evidence>
<sequence>MKAAGATGPSIIRSADGKNTAPGLIPAGSNGVSTTFDEDLFMASLLTGLAAAPVVNNPLASTTLDPASPDMKVKVKAKVETKAKAEPKKKPMGRKRTENVERNKVGRIIRTCGIDGCEYRTGHLQHMKKHKAAKHGINVVWFSCDQPGCEYRAKQATHLKQHKQHVHNIGVVWHYCNICDYRAKEASNLKTHKRMVHNIDVVWHHCDKEGCDYKAKQAGNLKRHVRNVHEGANKKKKPIKPP</sequence>
<evidence type="ECO:0000313" key="9">
    <source>
        <dbReference type="Proteomes" id="UP001165122"/>
    </source>
</evidence>
<dbReference type="EMBL" id="BRXW01000613">
    <property type="protein sequence ID" value="GMH69935.1"/>
    <property type="molecule type" value="Genomic_DNA"/>
</dbReference>
<keyword evidence="4" id="KW-0862">Zinc</keyword>
<dbReference type="GO" id="GO:0005634">
    <property type="term" value="C:nucleus"/>
    <property type="evidence" value="ECO:0007669"/>
    <property type="project" value="TreeGrafter"/>
</dbReference>
<keyword evidence="1" id="KW-0479">Metal-binding</keyword>
<protein>
    <recommendedName>
        <fullName evidence="7">C2H2-type domain-containing protein</fullName>
    </recommendedName>
</protein>
<dbReference type="Proteomes" id="UP001165122">
    <property type="component" value="Unassembled WGS sequence"/>
</dbReference>
<gene>
    <name evidence="8" type="ORF">TrLO_g14439</name>
</gene>
<evidence type="ECO:0000256" key="1">
    <source>
        <dbReference type="ARBA" id="ARBA00022723"/>
    </source>
</evidence>
<evidence type="ECO:0000259" key="7">
    <source>
        <dbReference type="PROSITE" id="PS50157"/>
    </source>
</evidence>
<evidence type="ECO:0000256" key="3">
    <source>
        <dbReference type="ARBA" id="ARBA00022771"/>
    </source>
</evidence>
<dbReference type="OrthoDB" id="6077919at2759"/>
<organism evidence="8 9">
    <name type="scientific">Triparma laevis f. longispina</name>
    <dbReference type="NCBI Taxonomy" id="1714387"/>
    <lineage>
        <taxon>Eukaryota</taxon>
        <taxon>Sar</taxon>
        <taxon>Stramenopiles</taxon>
        <taxon>Ochrophyta</taxon>
        <taxon>Bolidophyceae</taxon>
        <taxon>Parmales</taxon>
        <taxon>Triparmaceae</taxon>
        <taxon>Triparma</taxon>
    </lineage>
</organism>
<evidence type="ECO:0000256" key="5">
    <source>
        <dbReference type="PROSITE-ProRule" id="PRU00042"/>
    </source>
</evidence>
<keyword evidence="2" id="KW-0677">Repeat</keyword>
<accession>A0A9W7E9G3</accession>
<reference evidence="9" key="1">
    <citation type="journal article" date="2023" name="Commun. Biol.">
        <title>Genome analysis of Parmales, the sister group of diatoms, reveals the evolutionary specialization of diatoms from phago-mixotrophs to photoautotrophs.</title>
        <authorList>
            <person name="Ban H."/>
            <person name="Sato S."/>
            <person name="Yoshikawa S."/>
            <person name="Yamada K."/>
            <person name="Nakamura Y."/>
            <person name="Ichinomiya M."/>
            <person name="Sato N."/>
            <person name="Blanc-Mathieu R."/>
            <person name="Endo H."/>
            <person name="Kuwata A."/>
            <person name="Ogata H."/>
        </authorList>
    </citation>
    <scope>NUCLEOTIDE SEQUENCE [LARGE SCALE GENOMIC DNA]</scope>
    <source>
        <strain evidence="9">NIES 3700</strain>
    </source>
</reference>
<dbReference type="SMART" id="SM00355">
    <property type="entry name" value="ZnF_C2H2"/>
    <property type="match status" value="4"/>
</dbReference>
<dbReference type="PROSITE" id="PS50157">
    <property type="entry name" value="ZINC_FINGER_C2H2_2"/>
    <property type="match status" value="1"/>
</dbReference>
<dbReference type="AlphaFoldDB" id="A0A9W7E9G3"/>
<evidence type="ECO:0000256" key="6">
    <source>
        <dbReference type="SAM" id="MobiDB-lite"/>
    </source>
</evidence>
<dbReference type="PANTHER" id="PTHR24403">
    <property type="entry name" value="ZINC FINGER PROTEIN"/>
    <property type="match status" value="1"/>
</dbReference>
<feature type="domain" description="C2H2-type" evidence="7">
    <location>
        <begin position="204"/>
        <end position="234"/>
    </location>
</feature>
<feature type="region of interest" description="Disordered" evidence="6">
    <location>
        <begin position="1"/>
        <end position="24"/>
    </location>
</feature>
<dbReference type="Gene3D" id="3.30.160.60">
    <property type="entry name" value="Classic Zinc Finger"/>
    <property type="match status" value="3"/>
</dbReference>
<keyword evidence="3 5" id="KW-0863">Zinc-finger</keyword>
<dbReference type="SUPFAM" id="SSF57667">
    <property type="entry name" value="beta-beta-alpha zinc fingers"/>
    <property type="match status" value="1"/>
</dbReference>
<dbReference type="InterPro" id="IPR036236">
    <property type="entry name" value="Znf_C2H2_sf"/>
</dbReference>
<name>A0A9W7E9G3_9STRA</name>
<keyword evidence="9" id="KW-1185">Reference proteome</keyword>
<dbReference type="PANTHER" id="PTHR24403:SF67">
    <property type="entry name" value="FI01116P-RELATED"/>
    <property type="match status" value="1"/>
</dbReference>
<dbReference type="InterPro" id="IPR050688">
    <property type="entry name" value="Zinc_finger/UBP_domain"/>
</dbReference>
<dbReference type="GO" id="GO:0008270">
    <property type="term" value="F:zinc ion binding"/>
    <property type="evidence" value="ECO:0007669"/>
    <property type="project" value="UniProtKB-KW"/>
</dbReference>
<dbReference type="GO" id="GO:0045944">
    <property type="term" value="P:positive regulation of transcription by RNA polymerase II"/>
    <property type="evidence" value="ECO:0007669"/>
    <property type="project" value="TreeGrafter"/>
</dbReference>
<comment type="caution">
    <text evidence="8">The sequence shown here is derived from an EMBL/GenBank/DDBJ whole genome shotgun (WGS) entry which is preliminary data.</text>
</comment>
<evidence type="ECO:0000256" key="2">
    <source>
        <dbReference type="ARBA" id="ARBA00022737"/>
    </source>
</evidence>
<dbReference type="InterPro" id="IPR013087">
    <property type="entry name" value="Znf_C2H2_type"/>
</dbReference>
<evidence type="ECO:0000256" key="4">
    <source>
        <dbReference type="ARBA" id="ARBA00022833"/>
    </source>
</evidence>
<proteinExistence type="predicted"/>